<dbReference type="InterPro" id="IPR050090">
    <property type="entry name" value="Tyrosine_recombinase_XerCD"/>
</dbReference>
<keyword evidence="3" id="KW-0233">DNA recombination</keyword>
<keyword evidence="8" id="KW-1185">Reference proteome</keyword>
<dbReference type="Proteomes" id="UP000192738">
    <property type="component" value="Unassembled WGS sequence"/>
</dbReference>
<reference evidence="7 8" key="1">
    <citation type="submission" date="2017-04" db="EMBL/GenBank/DDBJ databases">
        <authorList>
            <person name="Afonso C.L."/>
            <person name="Miller P.J."/>
            <person name="Scott M.A."/>
            <person name="Spackman E."/>
            <person name="Goraichik I."/>
            <person name="Dimitrov K.M."/>
            <person name="Suarez D.L."/>
            <person name="Swayne D.E."/>
        </authorList>
    </citation>
    <scope>NUCLEOTIDE SEQUENCE [LARGE SCALE GENOMIC DNA]</scope>
    <source>
        <strain evidence="7 8">DSM 5090</strain>
    </source>
</reference>
<feature type="domain" description="Core-binding (CB)" evidence="6">
    <location>
        <begin position="69"/>
        <end position="151"/>
    </location>
</feature>
<evidence type="ECO:0000259" key="6">
    <source>
        <dbReference type="PROSITE" id="PS51900"/>
    </source>
</evidence>
<dbReference type="GO" id="GO:0006310">
    <property type="term" value="P:DNA recombination"/>
    <property type="evidence" value="ECO:0007669"/>
    <property type="project" value="UniProtKB-KW"/>
</dbReference>
<dbReference type="OrthoDB" id="9769726at2"/>
<sequence>MAKRANGEGTICKRKDGLWTAAITVGRDEKTGKLIRKYVYGKTKTEVQEKKTTLFEQSKGITFVDADKVTVEQWIKKWLETYARPKVRQNTYESYESVATRHVIPALGKNKLTKLQSNQIQTMINEIIAKHSPRLGQYSFAVLRMALRQALKEHLLLRDPTLAVSPPKKVKKEVRQLTVEEWNKLFTEAKKKSGMHLAILVEWATGMRREEILGLRWCDTNLDKKYLSICNVVIVTKAGPQFSIPKSKSGFRQITIPDFVANELKHHKTKQTAERLAAEEWHNHDLVFCRKNGLPLEPRDFSHRFSEIAKDAGVSSTFHDLRHDHATRLFAEGKHPKDVQDRLGHSSISMTLDTYTHHVPSRQTTIADWLQTTIPSAAKS</sequence>
<dbReference type="InterPro" id="IPR044068">
    <property type="entry name" value="CB"/>
</dbReference>
<dbReference type="InterPro" id="IPR004107">
    <property type="entry name" value="Integrase_SAM-like_N"/>
</dbReference>
<dbReference type="CDD" id="cd01189">
    <property type="entry name" value="INT_ICEBs1_C_like"/>
    <property type="match status" value="1"/>
</dbReference>
<dbReference type="InterPro" id="IPR002104">
    <property type="entry name" value="Integrase_catalytic"/>
</dbReference>
<evidence type="ECO:0000256" key="3">
    <source>
        <dbReference type="ARBA" id="ARBA00023172"/>
    </source>
</evidence>
<dbReference type="PROSITE" id="PS51900">
    <property type="entry name" value="CB"/>
    <property type="match status" value="1"/>
</dbReference>
<evidence type="ECO:0000313" key="8">
    <source>
        <dbReference type="Proteomes" id="UP000192738"/>
    </source>
</evidence>
<evidence type="ECO:0000256" key="1">
    <source>
        <dbReference type="ARBA" id="ARBA00022908"/>
    </source>
</evidence>
<organism evidence="7 8">
    <name type="scientific">Sporomusa malonica</name>
    <dbReference type="NCBI Taxonomy" id="112901"/>
    <lineage>
        <taxon>Bacteria</taxon>
        <taxon>Bacillati</taxon>
        <taxon>Bacillota</taxon>
        <taxon>Negativicutes</taxon>
        <taxon>Selenomonadales</taxon>
        <taxon>Sporomusaceae</taxon>
        <taxon>Sporomusa</taxon>
    </lineage>
</organism>
<dbReference type="RefSeq" id="WP_084574442.1">
    <property type="nucleotide sequence ID" value="NZ_CP155572.1"/>
</dbReference>
<dbReference type="InterPro" id="IPR011010">
    <property type="entry name" value="DNA_brk_join_enz"/>
</dbReference>
<keyword evidence="1" id="KW-0229">DNA integration</keyword>
<gene>
    <name evidence="7" type="ORF">SAMN04488500_10387</name>
</gene>
<protein>
    <submittedName>
        <fullName evidence="7">Site-specific recombinase XerD</fullName>
    </submittedName>
</protein>
<dbReference type="PANTHER" id="PTHR30349">
    <property type="entry name" value="PHAGE INTEGRASE-RELATED"/>
    <property type="match status" value="1"/>
</dbReference>
<dbReference type="PANTHER" id="PTHR30349:SF91">
    <property type="entry name" value="INTA PROTEIN"/>
    <property type="match status" value="1"/>
</dbReference>
<evidence type="ECO:0000256" key="4">
    <source>
        <dbReference type="PROSITE-ProRule" id="PRU01248"/>
    </source>
</evidence>
<evidence type="ECO:0000313" key="7">
    <source>
        <dbReference type="EMBL" id="SMC44742.1"/>
    </source>
</evidence>
<evidence type="ECO:0000256" key="2">
    <source>
        <dbReference type="ARBA" id="ARBA00023125"/>
    </source>
</evidence>
<dbReference type="PROSITE" id="PS51898">
    <property type="entry name" value="TYR_RECOMBINASE"/>
    <property type="match status" value="1"/>
</dbReference>
<accession>A0A1W1Z8U9</accession>
<dbReference type="SUPFAM" id="SSF56349">
    <property type="entry name" value="DNA breaking-rejoining enzymes"/>
    <property type="match status" value="1"/>
</dbReference>
<proteinExistence type="predicted"/>
<dbReference type="EMBL" id="FWXI01000003">
    <property type="protein sequence ID" value="SMC44742.1"/>
    <property type="molecule type" value="Genomic_DNA"/>
</dbReference>
<dbReference type="STRING" id="112901.SAMN04488500_10387"/>
<evidence type="ECO:0000259" key="5">
    <source>
        <dbReference type="PROSITE" id="PS51898"/>
    </source>
</evidence>
<dbReference type="GO" id="GO:0003677">
    <property type="term" value="F:DNA binding"/>
    <property type="evidence" value="ECO:0007669"/>
    <property type="project" value="UniProtKB-UniRule"/>
</dbReference>
<dbReference type="InterPro" id="IPR010998">
    <property type="entry name" value="Integrase_recombinase_N"/>
</dbReference>
<feature type="domain" description="Tyr recombinase" evidence="5">
    <location>
        <begin position="172"/>
        <end position="368"/>
    </location>
</feature>
<dbReference type="AlphaFoldDB" id="A0A1W1Z8U9"/>
<dbReference type="Pfam" id="PF00589">
    <property type="entry name" value="Phage_integrase"/>
    <property type="match status" value="1"/>
</dbReference>
<keyword evidence="2 4" id="KW-0238">DNA-binding</keyword>
<dbReference type="GO" id="GO:0015074">
    <property type="term" value="P:DNA integration"/>
    <property type="evidence" value="ECO:0007669"/>
    <property type="project" value="UniProtKB-KW"/>
</dbReference>
<name>A0A1W1Z8U9_9FIRM</name>
<dbReference type="InterPro" id="IPR013762">
    <property type="entry name" value="Integrase-like_cat_sf"/>
</dbReference>
<dbReference type="Gene3D" id="1.10.443.10">
    <property type="entry name" value="Intergrase catalytic core"/>
    <property type="match status" value="1"/>
</dbReference>
<dbReference type="Pfam" id="PF14659">
    <property type="entry name" value="Phage_int_SAM_3"/>
    <property type="match status" value="1"/>
</dbReference>
<dbReference type="Gene3D" id="1.10.150.130">
    <property type="match status" value="1"/>
</dbReference>